<dbReference type="PANTHER" id="PTHR37936:SF3">
    <property type="entry name" value="TRANSPOSASE INSC FOR INSERTION ELEMENT IS2A-RELATED"/>
    <property type="match status" value="1"/>
</dbReference>
<name>C8S5N9_9RHOB</name>
<keyword evidence="2" id="KW-1185">Reference proteome</keyword>
<dbReference type="EMBL" id="ACYY01000040">
    <property type="protein sequence ID" value="EEW23697.1"/>
    <property type="molecule type" value="Genomic_DNA"/>
</dbReference>
<dbReference type="InterPro" id="IPR002514">
    <property type="entry name" value="Transposase_8"/>
</dbReference>
<organism evidence="1 2">
    <name type="scientific">Rhodobacter ferrooxidans</name>
    <dbReference type="NCBI Taxonomy" id="371731"/>
    <lineage>
        <taxon>Bacteria</taxon>
        <taxon>Pseudomonadati</taxon>
        <taxon>Pseudomonadota</taxon>
        <taxon>Alphaproteobacteria</taxon>
        <taxon>Rhodobacterales</taxon>
        <taxon>Rhodobacter group</taxon>
        <taxon>Rhodobacter</taxon>
    </lineage>
</organism>
<comment type="caution">
    <text evidence="1">The sequence shown here is derived from an EMBL/GenBank/DDBJ whole genome shotgun (WGS) entry which is preliminary data.</text>
</comment>
<evidence type="ECO:0000313" key="1">
    <source>
        <dbReference type="EMBL" id="EEW23697.1"/>
    </source>
</evidence>
<protein>
    <submittedName>
        <fullName evidence="1">Transposase IS3/IS911 family protein</fullName>
    </submittedName>
</protein>
<dbReference type="STRING" id="371731.Rsw2DRAFT_3368"/>
<reference evidence="1 2" key="1">
    <citation type="submission" date="2009-08" db="EMBL/GenBank/DDBJ databases">
        <title>The draft genome of Rhodobacter sp. SW2.</title>
        <authorList>
            <consortium name="US DOE Joint Genome Institute (JGI-PGF)"/>
            <person name="Lucas S."/>
            <person name="Copeland A."/>
            <person name="Lapidus A."/>
            <person name="Glavina del Rio T."/>
            <person name="Tice H."/>
            <person name="Bruce D."/>
            <person name="Goodwin L."/>
            <person name="Pitluck S."/>
            <person name="Larimer F."/>
            <person name="Land M.L."/>
            <person name="Hauser L."/>
            <person name="Emerson D."/>
        </authorList>
    </citation>
    <scope>NUCLEOTIDE SEQUENCE [LARGE SCALE GENOMIC DNA]</scope>
    <source>
        <strain evidence="1 2">SW2</strain>
    </source>
</reference>
<dbReference type="eggNOG" id="COG2963">
    <property type="taxonomic scope" value="Bacteria"/>
</dbReference>
<proteinExistence type="predicted"/>
<gene>
    <name evidence="1" type="ORF">Rsw2DRAFT_3368</name>
</gene>
<dbReference type="AlphaFoldDB" id="C8S5N9"/>
<dbReference type="SUPFAM" id="SSF48295">
    <property type="entry name" value="TrpR-like"/>
    <property type="match status" value="1"/>
</dbReference>
<dbReference type="GO" id="GO:0006313">
    <property type="term" value="P:DNA transposition"/>
    <property type="evidence" value="ECO:0007669"/>
    <property type="project" value="InterPro"/>
</dbReference>
<dbReference type="PANTHER" id="PTHR37936">
    <property type="entry name" value="TRANSPOSASE INSC FOR INSERTION ELEMENT IS2A-RELATED"/>
    <property type="match status" value="1"/>
</dbReference>
<evidence type="ECO:0000313" key="2">
    <source>
        <dbReference type="Proteomes" id="UP000010121"/>
    </source>
</evidence>
<accession>C8S5N9</accession>
<dbReference type="InterPro" id="IPR010921">
    <property type="entry name" value="Trp_repressor/repl_initiator"/>
</dbReference>
<dbReference type="GO" id="GO:0004803">
    <property type="term" value="F:transposase activity"/>
    <property type="evidence" value="ECO:0007669"/>
    <property type="project" value="InterPro"/>
</dbReference>
<dbReference type="GO" id="GO:0043565">
    <property type="term" value="F:sequence-specific DNA binding"/>
    <property type="evidence" value="ECO:0007669"/>
    <property type="project" value="InterPro"/>
</dbReference>
<dbReference type="Pfam" id="PF01527">
    <property type="entry name" value="HTH_Tnp_1"/>
    <property type="match status" value="1"/>
</dbReference>
<dbReference type="Proteomes" id="UP000010121">
    <property type="component" value="Unassembled WGS sequence"/>
</dbReference>
<sequence>MGVHRERSLEAVGFVELLAAPAVKRRWSDAAKGRVVAETLVPGVTVNEVACRHGVKANHLSSWRTLARQGKLVVPEVAGAEFAAPVTTAQSAAASLATASIDLIIGPVTVRLDGATPAARVAELAMALQACP</sequence>